<sequence length="178" mass="19883">MRTCLCHNAFRHVRLSSAVSGFVSFLVFASVDLKLLGVFYVGQSETSFIKETETESRYTHNLGSWTRSRFSSSIIIVRPCSSRFLISLNGLLILRSTRSELKLHPPFCPTRAQPRVYCSCNCFCIPCQGSCLSCSSARPLSCRSGSATPSSLSWTSRTKTSPLDRHDCHSCQLIRVRC</sequence>
<dbReference type="AlphaFoldDB" id="A0A1L9Q1E3"/>
<evidence type="ECO:0000313" key="3">
    <source>
        <dbReference type="Proteomes" id="UP000184073"/>
    </source>
</evidence>
<gene>
    <name evidence="2" type="ORF">ASPVEDRAFT_370587</name>
</gene>
<dbReference type="EMBL" id="KV878137">
    <property type="protein sequence ID" value="OJJ07570.1"/>
    <property type="molecule type" value="Genomic_DNA"/>
</dbReference>
<keyword evidence="1" id="KW-0472">Membrane</keyword>
<proteinExistence type="predicted"/>
<evidence type="ECO:0000256" key="1">
    <source>
        <dbReference type="SAM" id="Phobius"/>
    </source>
</evidence>
<evidence type="ECO:0000313" key="2">
    <source>
        <dbReference type="EMBL" id="OJJ07570.1"/>
    </source>
</evidence>
<feature type="transmembrane region" description="Helical" evidence="1">
    <location>
        <begin position="12"/>
        <end position="31"/>
    </location>
</feature>
<dbReference type="RefSeq" id="XP_040673332.1">
    <property type="nucleotide sequence ID" value="XM_040811374.1"/>
</dbReference>
<keyword evidence="1" id="KW-0812">Transmembrane</keyword>
<reference evidence="3" key="1">
    <citation type="journal article" date="2017" name="Genome Biol.">
        <title>Comparative genomics reveals high biological diversity and specific adaptations in the industrially and medically important fungal genus Aspergillus.</title>
        <authorList>
            <person name="de Vries R.P."/>
            <person name="Riley R."/>
            <person name="Wiebenga A."/>
            <person name="Aguilar-Osorio G."/>
            <person name="Amillis S."/>
            <person name="Uchima C.A."/>
            <person name="Anderluh G."/>
            <person name="Asadollahi M."/>
            <person name="Askin M."/>
            <person name="Barry K."/>
            <person name="Battaglia E."/>
            <person name="Bayram O."/>
            <person name="Benocci T."/>
            <person name="Braus-Stromeyer S.A."/>
            <person name="Caldana C."/>
            <person name="Canovas D."/>
            <person name="Cerqueira G.C."/>
            <person name="Chen F."/>
            <person name="Chen W."/>
            <person name="Choi C."/>
            <person name="Clum A."/>
            <person name="Dos Santos R.A."/>
            <person name="Damasio A.R."/>
            <person name="Diallinas G."/>
            <person name="Emri T."/>
            <person name="Fekete E."/>
            <person name="Flipphi M."/>
            <person name="Freyberg S."/>
            <person name="Gallo A."/>
            <person name="Gournas C."/>
            <person name="Habgood R."/>
            <person name="Hainaut M."/>
            <person name="Harispe M.L."/>
            <person name="Henrissat B."/>
            <person name="Hilden K.S."/>
            <person name="Hope R."/>
            <person name="Hossain A."/>
            <person name="Karabika E."/>
            <person name="Karaffa L."/>
            <person name="Karanyi Z."/>
            <person name="Krasevec N."/>
            <person name="Kuo A."/>
            <person name="Kusch H."/>
            <person name="LaButti K."/>
            <person name="Lagendijk E.L."/>
            <person name="Lapidus A."/>
            <person name="Levasseur A."/>
            <person name="Lindquist E."/>
            <person name="Lipzen A."/>
            <person name="Logrieco A.F."/>
            <person name="MacCabe A."/>
            <person name="Maekelae M.R."/>
            <person name="Malavazi I."/>
            <person name="Melin P."/>
            <person name="Meyer V."/>
            <person name="Mielnichuk N."/>
            <person name="Miskei M."/>
            <person name="Molnar A.P."/>
            <person name="Mule G."/>
            <person name="Ngan C.Y."/>
            <person name="Orejas M."/>
            <person name="Orosz E."/>
            <person name="Ouedraogo J.P."/>
            <person name="Overkamp K.M."/>
            <person name="Park H.-S."/>
            <person name="Perrone G."/>
            <person name="Piumi F."/>
            <person name="Punt P.J."/>
            <person name="Ram A.F."/>
            <person name="Ramon A."/>
            <person name="Rauscher S."/>
            <person name="Record E."/>
            <person name="Riano-Pachon D.M."/>
            <person name="Robert V."/>
            <person name="Roehrig J."/>
            <person name="Ruller R."/>
            <person name="Salamov A."/>
            <person name="Salih N.S."/>
            <person name="Samson R.A."/>
            <person name="Sandor E."/>
            <person name="Sanguinetti M."/>
            <person name="Schuetze T."/>
            <person name="Sepcic K."/>
            <person name="Shelest E."/>
            <person name="Sherlock G."/>
            <person name="Sophianopoulou V."/>
            <person name="Squina F.M."/>
            <person name="Sun H."/>
            <person name="Susca A."/>
            <person name="Todd R.B."/>
            <person name="Tsang A."/>
            <person name="Unkles S.E."/>
            <person name="van de Wiele N."/>
            <person name="van Rossen-Uffink D."/>
            <person name="Oliveira J.V."/>
            <person name="Vesth T.C."/>
            <person name="Visser J."/>
            <person name="Yu J.-H."/>
            <person name="Zhou M."/>
            <person name="Andersen M.R."/>
            <person name="Archer D.B."/>
            <person name="Baker S.E."/>
            <person name="Benoit I."/>
            <person name="Brakhage A.A."/>
            <person name="Braus G.H."/>
            <person name="Fischer R."/>
            <person name="Frisvad J.C."/>
            <person name="Goldman G.H."/>
            <person name="Houbraken J."/>
            <person name="Oakley B."/>
            <person name="Pocsi I."/>
            <person name="Scazzocchio C."/>
            <person name="Seiboth B."/>
            <person name="vanKuyk P.A."/>
            <person name="Wortman J."/>
            <person name="Dyer P.S."/>
            <person name="Grigoriev I.V."/>
        </authorList>
    </citation>
    <scope>NUCLEOTIDE SEQUENCE [LARGE SCALE GENOMIC DNA]</scope>
    <source>
        <strain evidence="3">CBS 583.65</strain>
    </source>
</reference>
<dbReference type="GeneID" id="63726885"/>
<organism evidence="2 3">
    <name type="scientific">Aspergillus versicolor CBS 583.65</name>
    <dbReference type="NCBI Taxonomy" id="1036611"/>
    <lineage>
        <taxon>Eukaryota</taxon>
        <taxon>Fungi</taxon>
        <taxon>Dikarya</taxon>
        <taxon>Ascomycota</taxon>
        <taxon>Pezizomycotina</taxon>
        <taxon>Eurotiomycetes</taxon>
        <taxon>Eurotiomycetidae</taxon>
        <taxon>Eurotiales</taxon>
        <taxon>Aspergillaceae</taxon>
        <taxon>Aspergillus</taxon>
        <taxon>Aspergillus subgen. Nidulantes</taxon>
    </lineage>
</organism>
<keyword evidence="1" id="KW-1133">Transmembrane helix</keyword>
<accession>A0A1L9Q1E3</accession>
<dbReference type="Proteomes" id="UP000184073">
    <property type="component" value="Unassembled WGS sequence"/>
</dbReference>
<name>A0A1L9Q1E3_ASPVE</name>
<dbReference type="VEuPathDB" id="FungiDB:ASPVEDRAFT_370587"/>
<keyword evidence="3" id="KW-1185">Reference proteome</keyword>
<protein>
    <submittedName>
        <fullName evidence="2">Uncharacterized protein</fullName>
    </submittedName>
</protein>